<accession>A0A9D0YQK3</accession>
<evidence type="ECO:0000313" key="2">
    <source>
        <dbReference type="Proteomes" id="UP000886879"/>
    </source>
</evidence>
<reference evidence="1" key="2">
    <citation type="journal article" date="2021" name="PeerJ">
        <title>Extensive microbial diversity within the chicken gut microbiome revealed by metagenomics and culture.</title>
        <authorList>
            <person name="Gilroy R."/>
            <person name="Ravi A."/>
            <person name="Getino M."/>
            <person name="Pursley I."/>
            <person name="Horton D.L."/>
            <person name="Alikhan N.F."/>
            <person name="Baker D."/>
            <person name="Gharbi K."/>
            <person name="Hall N."/>
            <person name="Watson M."/>
            <person name="Adriaenssens E.M."/>
            <person name="Foster-Nyarko E."/>
            <person name="Jarju S."/>
            <person name="Secka A."/>
            <person name="Antonio M."/>
            <person name="Oren A."/>
            <person name="Chaudhuri R.R."/>
            <person name="La Ragione R."/>
            <person name="Hildebrand F."/>
            <person name="Pallen M.J."/>
        </authorList>
    </citation>
    <scope>NUCLEOTIDE SEQUENCE</scope>
    <source>
        <strain evidence="1">ChiGjej2B2-12916</strain>
    </source>
</reference>
<proteinExistence type="predicted"/>
<comment type="caution">
    <text evidence="1">The sequence shown here is derived from an EMBL/GenBank/DDBJ whole genome shotgun (WGS) entry which is preliminary data.</text>
</comment>
<dbReference type="InterPro" id="IPR037010">
    <property type="entry name" value="VitB12-dep_Met_synth_activ_sf"/>
</dbReference>
<dbReference type="Proteomes" id="UP000886879">
    <property type="component" value="Unassembled WGS sequence"/>
</dbReference>
<dbReference type="InterPro" id="IPR017342">
    <property type="entry name" value="S-AdoMet-dep_Met_synth_prd"/>
</dbReference>
<name>A0A9D0YQK3_9FIRM</name>
<dbReference type="EMBL" id="DVFO01000009">
    <property type="protein sequence ID" value="HIQ60179.1"/>
    <property type="molecule type" value="Genomic_DNA"/>
</dbReference>
<dbReference type="PIRSF" id="PIRSF037984">
    <property type="entry name" value="Met_synth_TM0269_prd"/>
    <property type="match status" value="1"/>
</dbReference>
<protein>
    <submittedName>
        <fullName evidence="1">Methionine synthase</fullName>
    </submittedName>
</protein>
<dbReference type="SUPFAM" id="SSF56507">
    <property type="entry name" value="Methionine synthase activation domain-like"/>
    <property type="match status" value="1"/>
</dbReference>
<sequence>MMEVQLSSLDISEVLRYMGCPAHQADQALVETVTTCAQALVKTARPRWTYRTFSISLEEEGVRLSTGLLLPGQDLRAHLIGCHQVAVFCATLSPQTDSLIRQAESRDMLQALALDCCATAAVEQVCDEIETFLHGEYPGCYFPFRYSPGYGDLPLSLQGPLLALLDAPRKIGLCASATHILTPRKSVTALIGVSHTPVTDAKRSCLSCPAGEHCQYRKAGGHCGSK</sequence>
<gene>
    <name evidence="1" type="ORF">IAD31_01055</name>
</gene>
<dbReference type="Gene3D" id="3.40.109.40">
    <property type="match status" value="1"/>
</dbReference>
<dbReference type="AlphaFoldDB" id="A0A9D0YQK3"/>
<evidence type="ECO:0000313" key="1">
    <source>
        <dbReference type="EMBL" id="HIQ60179.1"/>
    </source>
</evidence>
<reference evidence="1" key="1">
    <citation type="submission" date="2020-10" db="EMBL/GenBank/DDBJ databases">
        <authorList>
            <person name="Gilroy R."/>
        </authorList>
    </citation>
    <scope>NUCLEOTIDE SEQUENCE</scope>
    <source>
        <strain evidence="1">ChiGjej2B2-12916</strain>
    </source>
</reference>
<dbReference type="GO" id="GO:0008705">
    <property type="term" value="F:methionine synthase activity"/>
    <property type="evidence" value="ECO:0007669"/>
    <property type="project" value="InterPro"/>
</dbReference>
<organism evidence="1 2">
    <name type="scientific">Candidatus Enterenecus faecium</name>
    <dbReference type="NCBI Taxonomy" id="2840780"/>
    <lineage>
        <taxon>Bacteria</taxon>
        <taxon>Bacillati</taxon>
        <taxon>Bacillota</taxon>
        <taxon>Clostridia</taxon>
        <taxon>Eubacteriales</taxon>
        <taxon>Candidatus Enterenecus</taxon>
    </lineage>
</organism>